<evidence type="ECO:0000256" key="3">
    <source>
        <dbReference type="ARBA" id="ARBA00022989"/>
    </source>
</evidence>
<dbReference type="AlphaFoldDB" id="A0A1T4LLF9"/>
<protein>
    <submittedName>
        <fullName evidence="6">Membrane protein required for colicin V production</fullName>
    </submittedName>
</protein>
<keyword evidence="4 5" id="KW-0472">Membrane</keyword>
<dbReference type="GO" id="GO:0009403">
    <property type="term" value="P:toxin biosynthetic process"/>
    <property type="evidence" value="ECO:0007669"/>
    <property type="project" value="InterPro"/>
</dbReference>
<evidence type="ECO:0000256" key="2">
    <source>
        <dbReference type="ARBA" id="ARBA00022692"/>
    </source>
</evidence>
<dbReference type="PANTHER" id="PTHR37306:SF1">
    <property type="entry name" value="COLICIN V PRODUCTION PROTEIN"/>
    <property type="match status" value="1"/>
</dbReference>
<dbReference type="STRING" id="115783.SAMN02745119_00940"/>
<dbReference type="InterPro" id="IPR003825">
    <property type="entry name" value="Colicin-V_CvpA"/>
</dbReference>
<evidence type="ECO:0000313" key="7">
    <source>
        <dbReference type="Proteomes" id="UP000190102"/>
    </source>
</evidence>
<feature type="transmembrane region" description="Helical" evidence="5">
    <location>
        <begin position="28"/>
        <end position="44"/>
    </location>
</feature>
<keyword evidence="7" id="KW-1185">Reference proteome</keyword>
<evidence type="ECO:0000256" key="5">
    <source>
        <dbReference type="SAM" id="Phobius"/>
    </source>
</evidence>
<organism evidence="6 7">
    <name type="scientific">Trichlorobacter thiogenes</name>
    <dbReference type="NCBI Taxonomy" id="115783"/>
    <lineage>
        <taxon>Bacteria</taxon>
        <taxon>Pseudomonadati</taxon>
        <taxon>Thermodesulfobacteriota</taxon>
        <taxon>Desulfuromonadia</taxon>
        <taxon>Geobacterales</taxon>
        <taxon>Geobacteraceae</taxon>
        <taxon>Trichlorobacter</taxon>
    </lineage>
</organism>
<dbReference type="Proteomes" id="UP000190102">
    <property type="component" value="Unassembled WGS sequence"/>
</dbReference>
<proteinExistence type="predicted"/>
<evidence type="ECO:0000256" key="4">
    <source>
        <dbReference type="ARBA" id="ARBA00023136"/>
    </source>
</evidence>
<dbReference type="GO" id="GO:0016020">
    <property type="term" value="C:membrane"/>
    <property type="evidence" value="ECO:0007669"/>
    <property type="project" value="UniProtKB-SubCell"/>
</dbReference>
<evidence type="ECO:0000313" key="6">
    <source>
        <dbReference type="EMBL" id="SJZ55358.1"/>
    </source>
</evidence>
<name>A0A1T4LLF9_9BACT</name>
<evidence type="ECO:0000256" key="1">
    <source>
        <dbReference type="ARBA" id="ARBA00004141"/>
    </source>
</evidence>
<sequence length="161" mass="17374">MSLLDITILTVLALGALRGLLRGLVKEVAALTALLLGGWMAFRFHEQAAVLLQGMVPPVAARMIAFVTLLILVGLAAHLLGNLLTNLIKLALLGWVNRLGGMMIGCLEAALILGMFFYAVLSIPFTFQFKDTVKKHSFALPLAQFGGTAIDRAKTFRQQTP</sequence>
<comment type="subcellular location">
    <subcellularLocation>
        <location evidence="1">Membrane</location>
        <topology evidence="1">Multi-pass membrane protein</topology>
    </subcellularLocation>
</comment>
<accession>A0A1T4LLF9</accession>
<feature type="transmembrane region" description="Helical" evidence="5">
    <location>
        <begin position="64"/>
        <end position="81"/>
    </location>
</feature>
<dbReference type="PANTHER" id="PTHR37306">
    <property type="entry name" value="COLICIN V PRODUCTION PROTEIN"/>
    <property type="match status" value="1"/>
</dbReference>
<dbReference type="EMBL" id="FUWR01000003">
    <property type="protein sequence ID" value="SJZ55358.1"/>
    <property type="molecule type" value="Genomic_DNA"/>
</dbReference>
<keyword evidence="3 5" id="KW-1133">Transmembrane helix</keyword>
<dbReference type="Pfam" id="PF02674">
    <property type="entry name" value="Colicin_V"/>
    <property type="match status" value="1"/>
</dbReference>
<feature type="transmembrane region" description="Helical" evidence="5">
    <location>
        <begin position="101"/>
        <end position="127"/>
    </location>
</feature>
<keyword evidence="2 5" id="KW-0812">Transmembrane</keyword>
<reference evidence="7" key="1">
    <citation type="submission" date="2017-02" db="EMBL/GenBank/DDBJ databases">
        <authorList>
            <person name="Varghese N."/>
            <person name="Submissions S."/>
        </authorList>
    </citation>
    <scope>NUCLEOTIDE SEQUENCE [LARGE SCALE GENOMIC DNA]</scope>
    <source>
        <strain evidence="7">ATCC BAA-34</strain>
    </source>
</reference>
<dbReference type="RefSeq" id="WP_161947422.1">
    <property type="nucleotide sequence ID" value="NZ_FUWR01000003.1"/>
</dbReference>
<gene>
    <name evidence="6" type="ORF">SAMN02745119_00940</name>
</gene>